<organism evidence="1 2">
    <name type="scientific">Ajellomyces capsulatus (strain H88)</name>
    <name type="common">Darling's disease fungus</name>
    <name type="synonym">Histoplasma capsulatum</name>
    <dbReference type="NCBI Taxonomy" id="544711"/>
    <lineage>
        <taxon>Eukaryota</taxon>
        <taxon>Fungi</taxon>
        <taxon>Dikarya</taxon>
        <taxon>Ascomycota</taxon>
        <taxon>Pezizomycotina</taxon>
        <taxon>Eurotiomycetes</taxon>
        <taxon>Eurotiomycetidae</taxon>
        <taxon>Onygenales</taxon>
        <taxon>Ajellomycetaceae</taxon>
        <taxon>Histoplasma</taxon>
    </lineage>
</organism>
<reference evidence="1" key="1">
    <citation type="submission" date="2021-01" db="EMBL/GenBank/DDBJ databases">
        <title>Chromosome-level genome assembly of a human fungal pathogen reveals clustering of transcriptionally co-regulated genes.</title>
        <authorList>
            <person name="Voorhies M."/>
            <person name="Cohen S."/>
            <person name="Shea T.P."/>
            <person name="Petrus S."/>
            <person name="Munoz J.F."/>
            <person name="Poplawski S."/>
            <person name="Goldman W.E."/>
            <person name="Michael T."/>
            <person name="Cuomo C.A."/>
            <person name="Sil A."/>
            <person name="Beyhan S."/>
        </authorList>
    </citation>
    <scope>NUCLEOTIDE SEQUENCE</scope>
    <source>
        <strain evidence="1">H88</strain>
    </source>
</reference>
<accession>A0A8A1LAC2</accession>
<dbReference type="Proteomes" id="UP000663419">
    <property type="component" value="Chromosome 1"/>
</dbReference>
<dbReference type="VEuPathDB" id="FungiDB:I7I53_10028"/>
<name>A0A8A1LAC2_AJEC8</name>
<dbReference type="AlphaFoldDB" id="A0A8A1LAC2"/>
<dbReference type="EMBL" id="CP069102">
    <property type="protein sequence ID" value="QSS49623.1"/>
    <property type="molecule type" value="Genomic_DNA"/>
</dbReference>
<evidence type="ECO:0000313" key="2">
    <source>
        <dbReference type="Proteomes" id="UP000663419"/>
    </source>
</evidence>
<evidence type="ECO:0000313" key="1">
    <source>
        <dbReference type="EMBL" id="QSS49623.1"/>
    </source>
</evidence>
<proteinExistence type="predicted"/>
<gene>
    <name evidence="1" type="ORF">I7I53_10028</name>
</gene>
<protein>
    <submittedName>
        <fullName evidence="1">Uncharacterized protein</fullName>
    </submittedName>
</protein>
<sequence length="67" mass="7437">MDITPSFIPQNFDRILCCIKSGGNVFDAATLARLLPLSNSYKFGLPTFLIRKEKTTKLLSTRTSTPS</sequence>